<keyword evidence="5 7" id="KW-0040">ANK repeat</keyword>
<feature type="repeat" description="ANK" evidence="7">
    <location>
        <begin position="81"/>
        <end position="113"/>
    </location>
</feature>
<feature type="repeat" description="ANK" evidence="7">
    <location>
        <begin position="296"/>
        <end position="318"/>
    </location>
</feature>
<feature type="domain" description="PGG" evidence="9">
    <location>
        <begin position="459"/>
        <end position="567"/>
    </location>
</feature>
<dbReference type="SMART" id="SM00248">
    <property type="entry name" value="ANK"/>
    <property type="match status" value="8"/>
</dbReference>
<dbReference type="InterPro" id="IPR002110">
    <property type="entry name" value="Ankyrin_rpt"/>
</dbReference>
<keyword evidence="3" id="KW-0677">Repeat</keyword>
<organism evidence="10 11">
    <name type="scientific">Eragrostis curvula</name>
    <name type="common">weeping love grass</name>
    <dbReference type="NCBI Taxonomy" id="38414"/>
    <lineage>
        <taxon>Eukaryota</taxon>
        <taxon>Viridiplantae</taxon>
        <taxon>Streptophyta</taxon>
        <taxon>Embryophyta</taxon>
        <taxon>Tracheophyta</taxon>
        <taxon>Spermatophyta</taxon>
        <taxon>Magnoliopsida</taxon>
        <taxon>Liliopsida</taxon>
        <taxon>Poales</taxon>
        <taxon>Poaceae</taxon>
        <taxon>PACMAD clade</taxon>
        <taxon>Chloridoideae</taxon>
        <taxon>Eragrostideae</taxon>
        <taxon>Eragrostidinae</taxon>
        <taxon>Eragrostis</taxon>
    </lineage>
</organism>
<feature type="transmembrane region" description="Helical" evidence="8">
    <location>
        <begin position="574"/>
        <end position="601"/>
    </location>
</feature>
<evidence type="ECO:0000256" key="7">
    <source>
        <dbReference type="PROSITE-ProRule" id="PRU00023"/>
    </source>
</evidence>
<gene>
    <name evidence="10" type="ORF">EJB05_12169</name>
</gene>
<feature type="repeat" description="ANK" evidence="7">
    <location>
        <begin position="190"/>
        <end position="216"/>
    </location>
</feature>
<evidence type="ECO:0000256" key="8">
    <source>
        <dbReference type="SAM" id="Phobius"/>
    </source>
</evidence>
<evidence type="ECO:0000259" key="9">
    <source>
        <dbReference type="Pfam" id="PF13962"/>
    </source>
</evidence>
<feature type="transmembrane region" description="Helical" evidence="8">
    <location>
        <begin position="645"/>
        <end position="664"/>
    </location>
</feature>
<name>A0A5J9VQW6_9POAL</name>
<evidence type="ECO:0000256" key="2">
    <source>
        <dbReference type="ARBA" id="ARBA00022692"/>
    </source>
</evidence>
<keyword evidence="11" id="KW-1185">Reference proteome</keyword>
<dbReference type="Proteomes" id="UP000324897">
    <property type="component" value="Chromosome 4"/>
</dbReference>
<evidence type="ECO:0000256" key="1">
    <source>
        <dbReference type="ARBA" id="ARBA00004141"/>
    </source>
</evidence>
<accession>A0A5J9VQW6</accession>
<evidence type="ECO:0000256" key="6">
    <source>
        <dbReference type="ARBA" id="ARBA00023136"/>
    </source>
</evidence>
<keyword evidence="6 8" id="KW-0472">Membrane</keyword>
<feature type="non-terminal residue" evidence="10">
    <location>
        <position position="1"/>
    </location>
</feature>
<feature type="repeat" description="ANK" evidence="7">
    <location>
        <begin position="366"/>
        <end position="391"/>
    </location>
</feature>
<evidence type="ECO:0000256" key="5">
    <source>
        <dbReference type="ARBA" id="ARBA00023043"/>
    </source>
</evidence>
<dbReference type="GO" id="GO:0005886">
    <property type="term" value="C:plasma membrane"/>
    <property type="evidence" value="ECO:0007669"/>
    <property type="project" value="TreeGrafter"/>
</dbReference>
<evidence type="ECO:0000256" key="3">
    <source>
        <dbReference type="ARBA" id="ARBA00022737"/>
    </source>
</evidence>
<sequence length="667" mass="71525">MAAAPAASVEFGPKQMPLSLELLRLLTAGDTARLEEMLSSHGQTNGHVAINVAQAAAAPAALAPSLPGPTTSCFLLGVTSNGNTALHLVASRGHEELAALLCDKAPSLVATRNRGLDTPLHCAAKAGHREVAACLLSTMRAGGAEEAEALRAKNCLGATALYEAVRHGHGEMVELLMAEAPQLASVTTDDGLSPLYLAATTDSPQIVRALLRSSQDGTPSPASFSGPEGRTALHAATFFKEMVQDILSWKPELLTRVDSSGRTPLHIAAQYHEIDAVKLFLESPISLELAHISDNDGLFPLHIAAMVGSKTIIEALIEICPDFPELVDGQGRNLLHCAVEHNQDTVVRYICQKDKSAMLLNATDVEGYTPLHLAVKYGHLRIASLLLQTMAVDTDITDMHGLTARDLSYKKLKPAFNYFLDPNNTIFSSLDDSRATTTLDGFHAAHGGNDNPIEEPASENEDLRTIASVLIATVAFAAAFTVPGGFVADDHPSAGTAILAKRFAFKAFIVSDTIAFLCSIVATSFLIYGGSREIPRNHQREYNVLASGLVPVAVQFLIAAFAFGLHLVMGEANLGLIIFVYLVSVPSVLFCFPGIWVPLYLGLGKAIWRRAGWRGLTDTYSESNLGQNFCRFIHSFLFKSIRRPLFAILICATFIVAIALQIALPNY</sequence>
<evidence type="ECO:0000313" key="10">
    <source>
        <dbReference type="EMBL" id="TVU38782.1"/>
    </source>
</evidence>
<keyword evidence="4 8" id="KW-1133">Transmembrane helix</keyword>
<protein>
    <recommendedName>
        <fullName evidence="9">PGG domain-containing protein</fullName>
    </recommendedName>
</protein>
<feature type="transmembrane region" description="Helical" evidence="8">
    <location>
        <begin position="466"/>
        <end position="488"/>
    </location>
</feature>
<feature type="transmembrane region" description="Helical" evidence="8">
    <location>
        <begin position="542"/>
        <end position="568"/>
    </location>
</feature>
<dbReference type="OrthoDB" id="1916412at2759"/>
<dbReference type="Pfam" id="PF13962">
    <property type="entry name" value="PGG"/>
    <property type="match status" value="1"/>
</dbReference>
<dbReference type="Pfam" id="PF13857">
    <property type="entry name" value="Ank_5"/>
    <property type="match status" value="1"/>
</dbReference>
<dbReference type="Pfam" id="PF12796">
    <property type="entry name" value="Ank_2"/>
    <property type="match status" value="4"/>
</dbReference>
<reference evidence="10 11" key="1">
    <citation type="journal article" date="2019" name="Sci. Rep.">
        <title>A high-quality genome of Eragrostis curvula grass provides insights into Poaceae evolution and supports new strategies to enhance forage quality.</title>
        <authorList>
            <person name="Carballo J."/>
            <person name="Santos B.A.C.M."/>
            <person name="Zappacosta D."/>
            <person name="Garbus I."/>
            <person name="Selva J.P."/>
            <person name="Gallo C.A."/>
            <person name="Diaz A."/>
            <person name="Albertini E."/>
            <person name="Caccamo M."/>
            <person name="Echenique V."/>
        </authorList>
    </citation>
    <scope>NUCLEOTIDE SEQUENCE [LARGE SCALE GENOMIC DNA]</scope>
    <source>
        <strain evidence="11">cv. Victoria</strain>
        <tissue evidence="10">Leaf</tissue>
    </source>
</reference>
<dbReference type="PANTHER" id="PTHR24186">
    <property type="entry name" value="PROTEIN PHOSPHATASE 1 REGULATORY SUBUNIT"/>
    <property type="match status" value="1"/>
</dbReference>
<dbReference type="InterPro" id="IPR036770">
    <property type="entry name" value="Ankyrin_rpt-contain_sf"/>
</dbReference>
<dbReference type="EMBL" id="RWGY01000007">
    <property type="protein sequence ID" value="TVU38782.1"/>
    <property type="molecule type" value="Genomic_DNA"/>
</dbReference>
<dbReference type="Gene3D" id="1.25.40.20">
    <property type="entry name" value="Ankyrin repeat-containing domain"/>
    <property type="match status" value="3"/>
</dbReference>
<proteinExistence type="predicted"/>
<comment type="caution">
    <text evidence="10">The sequence shown here is derived from an EMBL/GenBank/DDBJ whole genome shotgun (WGS) entry which is preliminary data.</text>
</comment>
<keyword evidence="2 8" id="KW-0812">Transmembrane</keyword>
<dbReference type="PANTHER" id="PTHR24186:SF50">
    <property type="entry name" value="ANKYRIN REPEAT-CONTAINING PROTEIN ITN1-LIKE ISOFORM X1"/>
    <property type="match status" value="1"/>
</dbReference>
<dbReference type="Gramene" id="TVU38782">
    <property type="protein sequence ID" value="TVU38782"/>
    <property type="gene ID" value="EJB05_12169"/>
</dbReference>
<evidence type="ECO:0000256" key="4">
    <source>
        <dbReference type="ARBA" id="ARBA00022989"/>
    </source>
</evidence>
<evidence type="ECO:0000313" key="11">
    <source>
        <dbReference type="Proteomes" id="UP000324897"/>
    </source>
</evidence>
<comment type="subcellular location">
    <subcellularLocation>
        <location evidence="1">Membrane</location>
        <topology evidence="1">Multi-pass membrane protein</topology>
    </subcellularLocation>
</comment>
<feature type="repeat" description="ANK" evidence="7">
    <location>
        <begin position="260"/>
        <end position="292"/>
    </location>
</feature>
<feature type="transmembrane region" description="Helical" evidence="8">
    <location>
        <begin position="508"/>
        <end position="530"/>
    </location>
</feature>
<dbReference type="PROSITE" id="PS50297">
    <property type="entry name" value="ANK_REP_REGION"/>
    <property type="match status" value="5"/>
</dbReference>
<dbReference type="InterPro" id="IPR026961">
    <property type="entry name" value="PGG_dom"/>
</dbReference>
<dbReference type="AlphaFoldDB" id="A0A5J9VQW6"/>
<dbReference type="PROSITE" id="PS50088">
    <property type="entry name" value="ANK_REPEAT"/>
    <property type="match status" value="5"/>
</dbReference>
<dbReference type="SUPFAM" id="SSF48403">
    <property type="entry name" value="Ankyrin repeat"/>
    <property type="match status" value="1"/>
</dbReference>